<dbReference type="EMBL" id="CP015029">
    <property type="protein sequence ID" value="QIM65238.1"/>
    <property type="molecule type" value="Genomic_DNA"/>
</dbReference>
<dbReference type="InterPro" id="IPR015927">
    <property type="entry name" value="Peptidase_S24_S26A/B/C"/>
</dbReference>
<evidence type="ECO:0000313" key="5">
    <source>
        <dbReference type="EMBL" id="QIM65238.1"/>
    </source>
</evidence>
<gene>
    <name evidence="5" type="ORF">A4G17_07210</name>
    <name evidence="6" type="ORF">EDC49_0724</name>
</gene>
<keyword evidence="1" id="KW-0805">Transcription regulation</keyword>
<sequence length="217" mass="24272">MSSTESTLAMRLKEAMNKENVSIQELSNAVGITYEMARRYVMGSAKPREKRLNLIAEFLKVTPMWLQFGEKSNVVPVNVTKANKYPLVSAVQAGSFTEACDYKDVDGYKEIDSEIETKGDGFYLEIKGDSMEPKFLEGDLVLVDTGLSPYPGCYVVAVNGSGEATLKKYKELNEISESGNQHFELIPLNPEWKSRIINSKTQEVRIIGVAVEHRSYL</sequence>
<dbReference type="KEGG" id="fcl:A4G17_07210"/>
<evidence type="ECO:0000256" key="3">
    <source>
        <dbReference type="ARBA" id="ARBA00023163"/>
    </source>
</evidence>
<name>A0AAE7C312_9PAST</name>
<keyword evidence="3" id="KW-0804">Transcription</keyword>
<evidence type="ECO:0000256" key="2">
    <source>
        <dbReference type="ARBA" id="ARBA00023125"/>
    </source>
</evidence>
<dbReference type="AlphaFoldDB" id="A0AAE7C312"/>
<dbReference type="SUPFAM" id="SSF47413">
    <property type="entry name" value="lambda repressor-like DNA-binding domains"/>
    <property type="match status" value="1"/>
</dbReference>
<dbReference type="CDD" id="cd00093">
    <property type="entry name" value="HTH_XRE"/>
    <property type="match status" value="1"/>
</dbReference>
<dbReference type="Proteomes" id="UP000502287">
    <property type="component" value="Chromosome"/>
</dbReference>
<keyword evidence="7" id="KW-1185">Reference proteome</keyword>
<dbReference type="SMART" id="SM00530">
    <property type="entry name" value="HTH_XRE"/>
    <property type="match status" value="1"/>
</dbReference>
<dbReference type="PROSITE" id="PS50943">
    <property type="entry name" value="HTH_CROC1"/>
    <property type="match status" value="1"/>
</dbReference>
<dbReference type="Gene3D" id="1.10.260.40">
    <property type="entry name" value="lambda repressor-like DNA-binding domains"/>
    <property type="match status" value="1"/>
</dbReference>
<dbReference type="SUPFAM" id="SSF51306">
    <property type="entry name" value="LexA/Signal peptidase"/>
    <property type="match status" value="1"/>
</dbReference>
<protein>
    <submittedName>
        <fullName evidence="6">SOS-response transcriptional repressor LexA</fullName>
    </submittedName>
</protein>
<organism evidence="5 8">
    <name type="scientific">Frederiksenia canicola</name>
    <dbReference type="NCBI Taxonomy" id="123824"/>
    <lineage>
        <taxon>Bacteria</taxon>
        <taxon>Pseudomonadati</taxon>
        <taxon>Pseudomonadota</taxon>
        <taxon>Gammaproteobacteria</taxon>
        <taxon>Pasteurellales</taxon>
        <taxon>Pasteurellaceae</taxon>
        <taxon>Frederiksenia</taxon>
    </lineage>
</organism>
<dbReference type="Pfam" id="PF01381">
    <property type="entry name" value="HTH_3"/>
    <property type="match status" value="1"/>
</dbReference>
<dbReference type="Proteomes" id="UP000276901">
    <property type="component" value="Unassembled WGS sequence"/>
</dbReference>
<dbReference type="GO" id="GO:0003677">
    <property type="term" value="F:DNA binding"/>
    <property type="evidence" value="ECO:0007669"/>
    <property type="project" value="UniProtKB-KW"/>
</dbReference>
<proteinExistence type="predicted"/>
<dbReference type="InterPro" id="IPR010982">
    <property type="entry name" value="Lambda_DNA-bd_dom_sf"/>
</dbReference>
<dbReference type="PANTHER" id="PTHR40661">
    <property type="match status" value="1"/>
</dbReference>
<feature type="domain" description="HTH cro/C1-type" evidence="4">
    <location>
        <begin position="12"/>
        <end position="66"/>
    </location>
</feature>
<evidence type="ECO:0000256" key="1">
    <source>
        <dbReference type="ARBA" id="ARBA00023015"/>
    </source>
</evidence>
<evidence type="ECO:0000259" key="4">
    <source>
        <dbReference type="PROSITE" id="PS50943"/>
    </source>
</evidence>
<evidence type="ECO:0000313" key="6">
    <source>
        <dbReference type="EMBL" id="RPE96334.1"/>
    </source>
</evidence>
<evidence type="ECO:0000313" key="7">
    <source>
        <dbReference type="Proteomes" id="UP000276901"/>
    </source>
</evidence>
<dbReference type="RefSeq" id="WP_123956232.1">
    <property type="nucleotide sequence ID" value="NZ_CP015029.1"/>
</dbReference>
<dbReference type="EMBL" id="RKQT01000001">
    <property type="protein sequence ID" value="RPE96334.1"/>
    <property type="molecule type" value="Genomic_DNA"/>
</dbReference>
<dbReference type="InterPro" id="IPR001387">
    <property type="entry name" value="Cro/C1-type_HTH"/>
</dbReference>
<dbReference type="Pfam" id="PF00717">
    <property type="entry name" value="Peptidase_S24"/>
    <property type="match status" value="1"/>
</dbReference>
<dbReference type="InterPro" id="IPR039418">
    <property type="entry name" value="LexA-like"/>
</dbReference>
<dbReference type="CDD" id="cd06529">
    <property type="entry name" value="S24_LexA-like"/>
    <property type="match status" value="1"/>
</dbReference>
<keyword evidence="2" id="KW-0238">DNA-binding</keyword>
<dbReference type="PANTHER" id="PTHR40661:SF3">
    <property type="entry name" value="FELS-1 PROPHAGE TRANSCRIPTIONAL REGULATOR"/>
    <property type="match status" value="1"/>
</dbReference>
<dbReference type="InterPro" id="IPR036286">
    <property type="entry name" value="LexA/Signal_pep-like_sf"/>
</dbReference>
<accession>A0AAE7C312</accession>
<evidence type="ECO:0000313" key="8">
    <source>
        <dbReference type="Proteomes" id="UP000502287"/>
    </source>
</evidence>
<reference evidence="5 8" key="1">
    <citation type="submission" date="2016-03" db="EMBL/GenBank/DDBJ databases">
        <authorList>
            <person name="Hansen M.J."/>
            <person name="Bojesen A.M."/>
            <person name="Planet P."/>
        </authorList>
    </citation>
    <scope>NUCLEOTIDE SEQUENCE [LARGE SCALE GENOMIC DNA]</scope>
    <source>
        <strain evidence="5 8">HPA 21</strain>
    </source>
</reference>
<reference evidence="6 7" key="2">
    <citation type="submission" date="2018-11" db="EMBL/GenBank/DDBJ databases">
        <title>Genomic Encyclopedia of Type Strains, Phase IV (KMG-IV): sequencing the most valuable type-strain genomes for metagenomic binning, comparative biology and taxonomic classification.</title>
        <authorList>
            <person name="Goeker M."/>
        </authorList>
    </citation>
    <scope>NUCLEOTIDE SEQUENCE [LARGE SCALE GENOMIC DNA]</scope>
    <source>
        <strain evidence="6 7">DSM 25797</strain>
    </source>
</reference>
<dbReference type="Gene3D" id="2.10.109.10">
    <property type="entry name" value="Umud Fragment, subunit A"/>
    <property type="match status" value="1"/>
</dbReference>